<evidence type="ECO:0000313" key="2">
    <source>
        <dbReference type="Proteomes" id="UP001054837"/>
    </source>
</evidence>
<protein>
    <submittedName>
        <fullName evidence="1">Uncharacterized protein</fullName>
    </submittedName>
</protein>
<reference evidence="1 2" key="1">
    <citation type="submission" date="2021-06" db="EMBL/GenBank/DDBJ databases">
        <title>Caerostris darwini draft genome.</title>
        <authorList>
            <person name="Kono N."/>
            <person name="Arakawa K."/>
        </authorList>
    </citation>
    <scope>NUCLEOTIDE SEQUENCE [LARGE SCALE GENOMIC DNA]</scope>
</reference>
<name>A0AAV4SCI0_9ARAC</name>
<proteinExistence type="predicted"/>
<sequence>MDENRRRIYQYLEQITEEIEETIALSSNVFYYLQQTVRRHTALETAELNAQDCRMTSQASTTLMNQLQEHRKVIDELTVLYEMTVCEARTYYHTTLLDRLETDIECKIKDLLDNVLHQVLLFDIYQEELAFRHSLLKLTKWE</sequence>
<accession>A0AAV4SCI0</accession>
<gene>
    <name evidence="1" type="ORF">CDAR_309451</name>
</gene>
<evidence type="ECO:0000313" key="1">
    <source>
        <dbReference type="EMBL" id="GIY30886.1"/>
    </source>
</evidence>
<comment type="caution">
    <text evidence="1">The sequence shown here is derived from an EMBL/GenBank/DDBJ whole genome shotgun (WGS) entry which is preliminary data.</text>
</comment>
<dbReference type="EMBL" id="BPLQ01007566">
    <property type="protein sequence ID" value="GIY30886.1"/>
    <property type="molecule type" value="Genomic_DNA"/>
</dbReference>
<dbReference type="AlphaFoldDB" id="A0AAV4SCI0"/>
<organism evidence="1 2">
    <name type="scientific">Caerostris darwini</name>
    <dbReference type="NCBI Taxonomy" id="1538125"/>
    <lineage>
        <taxon>Eukaryota</taxon>
        <taxon>Metazoa</taxon>
        <taxon>Ecdysozoa</taxon>
        <taxon>Arthropoda</taxon>
        <taxon>Chelicerata</taxon>
        <taxon>Arachnida</taxon>
        <taxon>Araneae</taxon>
        <taxon>Araneomorphae</taxon>
        <taxon>Entelegynae</taxon>
        <taxon>Araneoidea</taxon>
        <taxon>Araneidae</taxon>
        <taxon>Caerostris</taxon>
    </lineage>
</organism>
<keyword evidence="2" id="KW-1185">Reference proteome</keyword>
<dbReference type="Proteomes" id="UP001054837">
    <property type="component" value="Unassembled WGS sequence"/>
</dbReference>